<dbReference type="Gene3D" id="3.30.40.10">
    <property type="entry name" value="Zinc/RING finger domain, C3HC4 (zinc finger)"/>
    <property type="match status" value="1"/>
</dbReference>
<dbReference type="InterPro" id="IPR017907">
    <property type="entry name" value="Znf_RING_CS"/>
</dbReference>
<dbReference type="PANTHER" id="PTHR23041">
    <property type="entry name" value="RING FINGER DOMAIN-CONTAINING"/>
    <property type="match status" value="1"/>
</dbReference>
<dbReference type="PROSITE" id="PS50089">
    <property type="entry name" value="ZF_RING_2"/>
    <property type="match status" value="1"/>
</dbReference>
<dbReference type="GO" id="GO:0008270">
    <property type="term" value="F:zinc ion binding"/>
    <property type="evidence" value="ECO:0007669"/>
    <property type="project" value="UniProtKB-KW"/>
</dbReference>
<dbReference type="SMART" id="SM00184">
    <property type="entry name" value="RING"/>
    <property type="match status" value="1"/>
</dbReference>
<dbReference type="EMBL" id="JAWWNJ010000019">
    <property type="protein sequence ID" value="KAK7035756.1"/>
    <property type="molecule type" value="Genomic_DNA"/>
</dbReference>
<dbReference type="SMART" id="SM00355">
    <property type="entry name" value="ZnF_C2H2"/>
    <property type="match status" value="2"/>
</dbReference>
<dbReference type="Pfam" id="PF12874">
    <property type="entry name" value="zf-met"/>
    <property type="match status" value="1"/>
</dbReference>
<evidence type="ECO:0000313" key="6">
    <source>
        <dbReference type="EMBL" id="KAK7035756.1"/>
    </source>
</evidence>
<dbReference type="Pfam" id="PF13923">
    <property type="entry name" value="zf-C3HC4_2"/>
    <property type="match status" value="1"/>
</dbReference>
<dbReference type="InterPro" id="IPR013083">
    <property type="entry name" value="Znf_RING/FYVE/PHD"/>
</dbReference>
<dbReference type="AlphaFoldDB" id="A0AAW0C7M1"/>
<evidence type="ECO:0000313" key="7">
    <source>
        <dbReference type="Proteomes" id="UP001362999"/>
    </source>
</evidence>
<evidence type="ECO:0000256" key="1">
    <source>
        <dbReference type="ARBA" id="ARBA00022723"/>
    </source>
</evidence>
<name>A0AAW0C7M1_9AGAR</name>
<evidence type="ECO:0000256" key="3">
    <source>
        <dbReference type="ARBA" id="ARBA00022833"/>
    </source>
</evidence>
<evidence type="ECO:0000256" key="2">
    <source>
        <dbReference type="ARBA" id="ARBA00022771"/>
    </source>
</evidence>
<protein>
    <submittedName>
        <fullName evidence="6">RING-type domain-containing protein</fullName>
    </submittedName>
</protein>
<dbReference type="PROSITE" id="PS00518">
    <property type="entry name" value="ZF_RING_1"/>
    <property type="match status" value="1"/>
</dbReference>
<keyword evidence="1" id="KW-0479">Metal-binding</keyword>
<dbReference type="PANTHER" id="PTHR23041:SF78">
    <property type="entry name" value="E3 UBIQUITIN-PROTEIN LIGASE RNF4"/>
    <property type="match status" value="1"/>
</dbReference>
<dbReference type="InterPro" id="IPR013087">
    <property type="entry name" value="Znf_C2H2_type"/>
</dbReference>
<proteinExistence type="predicted"/>
<comment type="caution">
    <text evidence="6">The sequence shown here is derived from an EMBL/GenBank/DDBJ whole genome shotgun (WGS) entry which is preliminary data.</text>
</comment>
<accession>A0AAW0C7M1</accession>
<organism evidence="6 7">
    <name type="scientific">Favolaschia claudopus</name>
    <dbReference type="NCBI Taxonomy" id="2862362"/>
    <lineage>
        <taxon>Eukaryota</taxon>
        <taxon>Fungi</taxon>
        <taxon>Dikarya</taxon>
        <taxon>Basidiomycota</taxon>
        <taxon>Agaricomycotina</taxon>
        <taxon>Agaricomycetes</taxon>
        <taxon>Agaricomycetidae</taxon>
        <taxon>Agaricales</taxon>
        <taxon>Marasmiineae</taxon>
        <taxon>Mycenaceae</taxon>
        <taxon>Favolaschia</taxon>
    </lineage>
</organism>
<evidence type="ECO:0000256" key="4">
    <source>
        <dbReference type="PROSITE-ProRule" id="PRU00175"/>
    </source>
</evidence>
<dbReference type="InterPro" id="IPR047134">
    <property type="entry name" value="RNF4"/>
</dbReference>
<sequence length="255" mass="28258">MDATLRLDTTIPTASAYDIKYCSLCDAYFYSAEMLRAHVQGSSRHAQCTTCNKRYLNKNSLRNVRQTLRISSDLQHFVLSSKHHYCRICDKHLQTPAGLDVHMDFYHLRRDIEGGGPSSRVEGWEDKLALDRDQALYGGEIPIPEEDLRRAAASAPKASNAAQMSGIATRVAILNLRAQTTSPCKSAPTSIFRPTCPICLSARKKKMCATRCGHVFCNSCITHALDETQSCPSCRQPASLTNLRPLDLGVPSRAQ</sequence>
<dbReference type="InterPro" id="IPR001841">
    <property type="entry name" value="Znf_RING"/>
</dbReference>
<reference evidence="6 7" key="1">
    <citation type="journal article" date="2024" name="J Genomics">
        <title>Draft genome sequencing and assembly of Favolaschia claudopus CIRM-BRFM 2984 isolated from oak limbs.</title>
        <authorList>
            <person name="Navarro D."/>
            <person name="Drula E."/>
            <person name="Chaduli D."/>
            <person name="Cazenave R."/>
            <person name="Ahrendt S."/>
            <person name="Wang J."/>
            <person name="Lipzen A."/>
            <person name="Daum C."/>
            <person name="Barry K."/>
            <person name="Grigoriev I.V."/>
            <person name="Favel A."/>
            <person name="Rosso M.N."/>
            <person name="Martin F."/>
        </authorList>
    </citation>
    <scope>NUCLEOTIDE SEQUENCE [LARGE SCALE GENOMIC DNA]</scope>
    <source>
        <strain evidence="6 7">CIRM-BRFM 2984</strain>
    </source>
</reference>
<dbReference type="PROSITE" id="PS00028">
    <property type="entry name" value="ZINC_FINGER_C2H2_1"/>
    <property type="match status" value="1"/>
</dbReference>
<dbReference type="Proteomes" id="UP001362999">
    <property type="component" value="Unassembled WGS sequence"/>
</dbReference>
<evidence type="ECO:0000259" key="5">
    <source>
        <dbReference type="PROSITE" id="PS50089"/>
    </source>
</evidence>
<keyword evidence="3" id="KW-0862">Zinc</keyword>
<gene>
    <name evidence="6" type="ORF">R3P38DRAFT_3483796</name>
</gene>
<keyword evidence="2 4" id="KW-0863">Zinc-finger</keyword>
<dbReference type="SUPFAM" id="SSF57850">
    <property type="entry name" value="RING/U-box"/>
    <property type="match status" value="1"/>
</dbReference>
<feature type="domain" description="RING-type" evidence="5">
    <location>
        <begin position="196"/>
        <end position="235"/>
    </location>
</feature>
<keyword evidence="7" id="KW-1185">Reference proteome</keyword>